<dbReference type="HOGENOM" id="CLU_164460_0_0_1"/>
<organism evidence="1 2">
    <name type="scientific">Rhizoctonia solani 123E</name>
    <dbReference type="NCBI Taxonomy" id="1423351"/>
    <lineage>
        <taxon>Eukaryota</taxon>
        <taxon>Fungi</taxon>
        <taxon>Dikarya</taxon>
        <taxon>Basidiomycota</taxon>
        <taxon>Agaricomycotina</taxon>
        <taxon>Agaricomycetes</taxon>
        <taxon>Cantharellales</taxon>
        <taxon>Ceratobasidiaceae</taxon>
        <taxon>Rhizoctonia</taxon>
    </lineage>
</organism>
<gene>
    <name evidence="1" type="ORF">V565_340090</name>
</gene>
<comment type="caution">
    <text evidence="1">The sequence shown here is derived from an EMBL/GenBank/DDBJ whole genome shotgun (WGS) entry which is preliminary data.</text>
</comment>
<dbReference type="EMBL" id="AZST01002469">
    <property type="protein sequence ID" value="KEP44959.1"/>
    <property type="molecule type" value="Genomic_DNA"/>
</dbReference>
<reference evidence="1 2" key="1">
    <citation type="submission" date="2013-12" db="EMBL/GenBank/DDBJ databases">
        <authorList>
            <person name="Cubeta M."/>
            <person name="Pakala S."/>
            <person name="Fedorova N."/>
            <person name="Thomas E."/>
            <person name="Dean R."/>
            <person name="Jabaji S."/>
            <person name="Neate S."/>
            <person name="Toda T."/>
            <person name="Tavantzis S."/>
            <person name="Vilgalys R."/>
            <person name="Bharathan N."/>
            <person name="Pakala S."/>
            <person name="Losada L.S."/>
            <person name="Zafar N."/>
            <person name="Nierman W."/>
        </authorList>
    </citation>
    <scope>NUCLEOTIDE SEQUENCE [LARGE SCALE GENOMIC DNA]</scope>
    <source>
        <strain evidence="1 2">123E</strain>
    </source>
</reference>
<feature type="non-terminal residue" evidence="1">
    <location>
        <position position="134"/>
    </location>
</feature>
<evidence type="ECO:0000313" key="1">
    <source>
        <dbReference type="EMBL" id="KEP44959.1"/>
    </source>
</evidence>
<keyword evidence="2" id="KW-1185">Reference proteome</keyword>
<dbReference type="Proteomes" id="UP000027456">
    <property type="component" value="Unassembled WGS sequence"/>
</dbReference>
<proteinExistence type="predicted"/>
<name>A0A074RDS9_9AGAM</name>
<sequence length="134" mass="15057">MIETEDGSRPQLVHSETYIMKPSRLIRFATRLGLTIDDKPIMDAVKKTYAFVTDNYRQGDQVTLLVWSSYDGNLDTAEMLAKHLHDGTRPGDLARVQSKNVEDVPPERIPIHCVAVSGLGEKSSISEWNDELKS</sequence>
<evidence type="ECO:0000313" key="2">
    <source>
        <dbReference type="Proteomes" id="UP000027456"/>
    </source>
</evidence>
<dbReference type="AlphaFoldDB" id="A0A074RDS9"/>
<accession>A0A074RDS9</accession>
<protein>
    <submittedName>
        <fullName evidence="1">Uncharacterized protein</fullName>
    </submittedName>
</protein>